<comment type="caution">
    <text evidence="1">The sequence shown here is derived from an EMBL/GenBank/DDBJ whole genome shotgun (WGS) entry which is preliminary data.</text>
</comment>
<name>A0A2W4QLV0_9GAMM</name>
<dbReference type="InterPro" id="IPR036782">
    <property type="entry name" value="NE0471-like_N"/>
</dbReference>
<evidence type="ECO:0000313" key="2">
    <source>
        <dbReference type="Proteomes" id="UP000249396"/>
    </source>
</evidence>
<dbReference type="EMBL" id="QJPH01000465">
    <property type="protein sequence ID" value="PZN73121.1"/>
    <property type="molecule type" value="Genomic_DNA"/>
</dbReference>
<dbReference type="InterPro" id="IPR018841">
    <property type="entry name" value="DUF2442"/>
</dbReference>
<dbReference type="Proteomes" id="UP000249396">
    <property type="component" value="Unassembled WGS sequence"/>
</dbReference>
<gene>
    <name evidence="1" type="ORF">DM484_23170</name>
</gene>
<evidence type="ECO:0000313" key="1">
    <source>
        <dbReference type="EMBL" id="PZN73121.1"/>
    </source>
</evidence>
<accession>A0A2W4QLV0</accession>
<dbReference type="AlphaFoldDB" id="A0A2W4QLV0"/>
<protein>
    <recommendedName>
        <fullName evidence="3">DUF2442 domain-containing protein</fullName>
    </recommendedName>
</protein>
<organism evidence="1 2">
    <name type="scientific">Candidatus Methylumidiphilus alinenensis</name>
    <dbReference type="NCBI Taxonomy" id="2202197"/>
    <lineage>
        <taxon>Bacteria</taxon>
        <taxon>Pseudomonadati</taxon>
        <taxon>Pseudomonadota</taxon>
        <taxon>Gammaproteobacteria</taxon>
        <taxon>Methylococcales</taxon>
        <taxon>Candidatus Methylumidiphilus</taxon>
    </lineage>
</organism>
<proteinExistence type="predicted"/>
<sequence>MKLRQFEQIHAYNFLLSFENGEIWEADLKDLIGQHVTIADLHTAYVNSDWGCLEFLGGQVDIEPKTLYRYAHSASDKQAA</sequence>
<evidence type="ECO:0008006" key="3">
    <source>
        <dbReference type="Google" id="ProtNLM"/>
    </source>
</evidence>
<dbReference type="Pfam" id="PF10387">
    <property type="entry name" value="DUF2442"/>
    <property type="match status" value="1"/>
</dbReference>
<reference evidence="1 2" key="1">
    <citation type="journal article" date="2018" name="Aquat. Microb. Ecol.">
        <title>Gammaproteobacterial methanotrophs dominate.</title>
        <authorList>
            <person name="Rissanen A.J."/>
            <person name="Saarenheimo J."/>
            <person name="Tiirola M."/>
            <person name="Peura S."/>
            <person name="Aalto S.L."/>
            <person name="Karvinen A."/>
            <person name="Nykanen H."/>
        </authorList>
    </citation>
    <scope>NUCLEOTIDE SEQUENCE [LARGE SCALE GENOMIC DNA]</scope>
    <source>
        <strain evidence="1">AMbin10</strain>
    </source>
</reference>
<dbReference type="SUPFAM" id="SSF143880">
    <property type="entry name" value="NE0471 N-terminal domain-like"/>
    <property type="match status" value="1"/>
</dbReference>